<dbReference type="InterPro" id="IPR002347">
    <property type="entry name" value="SDR_fam"/>
</dbReference>
<feature type="compositionally biased region" description="Low complexity" evidence="3">
    <location>
        <begin position="44"/>
        <end position="59"/>
    </location>
</feature>
<feature type="region of interest" description="Disordered" evidence="3">
    <location>
        <begin position="1"/>
        <end position="103"/>
    </location>
</feature>
<sequence>MLTTMPCAAATGARAATHCQPRRRQAACGASSDTQGWRMRSRDVSASFTSASSRVSLSSRRAERGPRMPQAAEAEATGSTAGHGESSIAGVGESSEPLANPVPTPRRAVLGAVAASIAGMGMGTWSPLVVFAAAEDAAAEAEVAASTSSYLSAAAVRREGAVLITGANSGVGFSAAKLIAAQGKRVVLACRTEAKGIAAAAAIREKVPGARLDVLPGVGLEMTDLRATGDYVRAFQDSGIPLDVLVLNAGIMAVPLGRTEQDHELHFGVNHLAHFLVQDGLMPQLRMREKDTGERGRLVSCSSIANTLPNALDVTDLDWRRRGYNEWTAYCASKAANVLMTDEVARRELTVASNSFHPGIVTTNLVRYILPDLTAENRDPTAEKKTSNGKLLAKLGIRGADEGAKSHVWLSTAAEAGDVSGRFFIDPGVEYPGATRAQLVAGGDWFLLTGKEPLAAQLRLPESLFDWRTQANAAALWERSVEMIQPFRV</sequence>
<gene>
    <name evidence="4" type="ORF">MANT1106_LOCUS19322</name>
</gene>
<evidence type="ECO:0000313" key="4">
    <source>
        <dbReference type="EMBL" id="CAD8720110.1"/>
    </source>
</evidence>
<evidence type="ECO:0008006" key="5">
    <source>
        <dbReference type="Google" id="ProtNLM"/>
    </source>
</evidence>
<evidence type="ECO:0000256" key="1">
    <source>
        <dbReference type="ARBA" id="ARBA00006484"/>
    </source>
</evidence>
<keyword evidence="2" id="KW-0560">Oxidoreductase</keyword>
<dbReference type="PANTHER" id="PTHR24320:SF227">
    <property type="entry name" value="RETINOL DEHYDROGENASE 11"/>
    <property type="match status" value="1"/>
</dbReference>
<dbReference type="Pfam" id="PF00106">
    <property type="entry name" value="adh_short"/>
    <property type="match status" value="1"/>
</dbReference>
<dbReference type="PRINTS" id="PR00081">
    <property type="entry name" value="GDHRDH"/>
</dbReference>
<evidence type="ECO:0000256" key="3">
    <source>
        <dbReference type="SAM" id="MobiDB-lite"/>
    </source>
</evidence>
<feature type="compositionally biased region" description="Low complexity" evidence="3">
    <location>
        <begin position="8"/>
        <end position="17"/>
    </location>
</feature>
<organism evidence="4">
    <name type="scientific">Mantoniella antarctica</name>
    <dbReference type="NCBI Taxonomy" id="81844"/>
    <lineage>
        <taxon>Eukaryota</taxon>
        <taxon>Viridiplantae</taxon>
        <taxon>Chlorophyta</taxon>
        <taxon>Mamiellophyceae</taxon>
        <taxon>Mamiellales</taxon>
        <taxon>Mamiellaceae</taxon>
        <taxon>Mantoniella</taxon>
    </lineage>
</organism>
<dbReference type="InterPro" id="IPR036291">
    <property type="entry name" value="NAD(P)-bd_dom_sf"/>
</dbReference>
<comment type="similarity">
    <text evidence="1">Belongs to the short-chain dehydrogenases/reductases (SDR) family.</text>
</comment>
<feature type="compositionally biased region" description="Low complexity" evidence="3">
    <location>
        <begin position="71"/>
        <end position="85"/>
    </location>
</feature>
<evidence type="ECO:0000256" key="2">
    <source>
        <dbReference type="ARBA" id="ARBA00023002"/>
    </source>
</evidence>
<dbReference type="EMBL" id="HBFC01032581">
    <property type="protein sequence ID" value="CAD8720110.1"/>
    <property type="molecule type" value="Transcribed_RNA"/>
</dbReference>
<accession>A0A7S0XFV4</accession>
<dbReference type="SUPFAM" id="SSF51735">
    <property type="entry name" value="NAD(P)-binding Rossmann-fold domains"/>
    <property type="match status" value="1"/>
</dbReference>
<name>A0A7S0XFV4_9CHLO</name>
<dbReference type="PANTHER" id="PTHR24320">
    <property type="entry name" value="RETINOL DEHYDROGENASE"/>
    <property type="match status" value="1"/>
</dbReference>
<dbReference type="Gene3D" id="3.40.50.720">
    <property type="entry name" value="NAD(P)-binding Rossmann-like Domain"/>
    <property type="match status" value="1"/>
</dbReference>
<proteinExistence type="inferred from homology"/>
<protein>
    <recommendedName>
        <fullName evidence="5">Protochlorophyllide reductase</fullName>
    </recommendedName>
</protein>
<dbReference type="AlphaFoldDB" id="A0A7S0XFV4"/>
<dbReference type="GO" id="GO:0016491">
    <property type="term" value="F:oxidoreductase activity"/>
    <property type="evidence" value="ECO:0007669"/>
    <property type="project" value="UniProtKB-KW"/>
</dbReference>
<reference evidence="4" key="1">
    <citation type="submission" date="2021-01" db="EMBL/GenBank/DDBJ databases">
        <authorList>
            <person name="Corre E."/>
            <person name="Pelletier E."/>
            <person name="Niang G."/>
            <person name="Scheremetjew M."/>
            <person name="Finn R."/>
            <person name="Kale V."/>
            <person name="Holt S."/>
            <person name="Cochrane G."/>
            <person name="Meng A."/>
            <person name="Brown T."/>
            <person name="Cohen L."/>
        </authorList>
    </citation>
    <scope>NUCLEOTIDE SEQUENCE</scope>
    <source>
        <strain evidence="4">SL-175</strain>
    </source>
</reference>